<sequence>MALAMANPPLQAALKVFVLGVAIRPGGVACGKAGLDVVLNIDVVLAMADGAYQASLECGVLHVPVGTWYFVVCNSTVNVVLRQPKMPPSALQEARRLHAVAAYASSAPHVVGRGDVVSPMADAPLEAIYYVGVPGMDSGVALTNASSDVLIHRVVLLPAADSTRQPILDVIIFRVAVRADPIAHSGSALEVIAEGEMALSVANSTGQTVHKV</sequence>
<accession>A0A7S1MG81</accession>
<dbReference type="EMBL" id="HBGE01036401">
    <property type="protein sequence ID" value="CAD9130763.1"/>
    <property type="molecule type" value="Transcribed_RNA"/>
</dbReference>
<organism evidence="1">
    <name type="scientific">Alexandrium catenella</name>
    <name type="common">Red tide dinoflagellate</name>
    <name type="synonym">Gonyaulax catenella</name>
    <dbReference type="NCBI Taxonomy" id="2925"/>
    <lineage>
        <taxon>Eukaryota</taxon>
        <taxon>Sar</taxon>
        <taxon>Alveolata</taxon>
        <taxon>Dinophyceae</taxon>
        <taxon>Gonyaulacales</taxon>
        <taxon>Pyrocystaceae</taxon>
        <taxon>Alexandrium</taxon>
    </lineage>
</organism>
<name>A0A7S1MG81_ALECA</name>
<proteinExistence type="predicted"/>
<gene>
    <name evidence="1" type="ORF">ACAT0790_LOCUS22016</name>
</gene>
<protein>
    <submittedName>
        <fullName evidence="1">Uncharacterized protein</fullName>
    </submittedName>
</protein>
<evidence type="ECO:0000313" key="1">
    <source>
        <dbReference type="EMBL" id="CAD9130763.1"/>
    </source>
</evidence>
<dbReference type="AlphaFoldDB" id="A0A7S1MG81"/>
<reference evidence="1" key="1">
    <citation type="submission" date="2021-01" db="EMBL/GenBank/DDBJ databases">
        <authorList>
            <person name="Corre E."/>
            <person name="Pelletier E."/>
            <person name="Niang G."/>
            <person name="Scheremetjew M."/>
            <person name="Finn R."/>
            <person name="Kale V."/>
            <person name="Holt S."/>
            <person name="Cochrane G."/>
            <person name="Meng A."/>
            <person name="Brown T."/>
            <person name="Cohen L."/>
        </authorList>
    </citation>
    <scope>NUCLEOTIDE SEQUENCE</scope>
    <source>
        <strain evidence="1">OF101</strain>
    </source>
</reference>